<dbReference type="InterPro" id="IPR029052">
    <property type="entry name" value="Metallo-depent_PP-like"/>
</dbReference>
<dbReference type="Pfam" id="PF00149">
    <property type="entry name" value="Metallophos"/>
    <property type="match status" value="1"/>
</dbReference>
<dbReference type="Proteomes" id="UP000092612">
    <property type="component" value="Unassembled WGS sequence"/>
</dbReference>
<keyword evidence="3" id="KW-1185">Reference proteome</keyword>
<proteinExistence type="predicted"/>
<sequence>MKFIRKLLFIAVAVTLTTCDNLFEYSVYSADVKSEQKNTTSKNLELLKHITITEQDFKFAFVTDVHYSYNNLRTVIEDINKRDDVLFVVFGGDIADQALLKEFEIFYDIMKNLNKPYFTVIGNHDYNSEGSLIYSRMFGDFNYSFVFNNNKFVLFDDIIWESNKDPDFDWLADDLSDHANYNQVFAFAHIPTYVSRDLTPEMRETYQGLMEDNNVSLSLHGHTHSYFYEEGDVDYLIVPSLKDPVYATVQIQDKDFNVELIEL</sequence>
<protein>
    <recommendedName>
        <fullName evidence="1">Calcineurin-like phosphoesterase domain-containing protein</fullName>
    </recommendedName>
</protein>
<evidence type="ECO:0000313" key="2">
    <source>
        <dbReference type="EMBL" id="OBY65270.1"/>
    </source>
</evidence>
<dbReference type="OrthoDB" id="9816081at2"/>
<feature type="domain" description="Calcineurin-like phosphoesterase" evidence="1">
    <location>
        <begin position="57"/>
        <end position="226"/>
    </location>
</feature>
<gene>
    <name evidence="2" type="ORF">LPB301_09190</name>
</gene>
<dbReference type="KEGG" id="prn:BW723_12580"/>
<evidence type="ECO:0000259" key="1">
    <source>
        <dbReference type="Pfam" id="PF00149"/>
    </source>
</evidence>
<comment type="caution">
    <text evidence="2">The sequence shown here is derived from an EMBL/GenBank/DDBJ whole genome shotgun (WGS) entry which is preliminary data.</text>
</comment>
<dbReference type="AlphaFoldDB" id="A0A1B8U082"/>
<evidence type="ECO:0000313" key="3">
    <source>
        <dbReference type="Proteomes" id="UP000092612"/>
    </source>
</evidence>
<dbReference type="InterPro" id="IPR004843">
    <property type="entry name" value="Calcineurin-like_PHP"/>
</dbReference>
<accession>A0A1B8U082</accession>
<organism evidence="2 3">
    <name type="scientific">Polaribacter reichenbachii</name>
    <dbReference type="NCBI Taxonomy" id="996801"/>
    <lineage>
        <taxon>Bacteria</taxon>
        <taxon>Pseudomonadati</taxon>
        <taxon>Bacteroidota</taxon>
        <taxon>Flavobacteriia</taxon>
        <taxon>Flavobacteriales</taxon>
        <taxon>Flavobacteriaceae</taxon>
    </lineage>
</organism>
<dbReference type="PANTHER" id="PTHR43143:SF1">
    <property type="entry name" value="SERINE_THREONINE-PROTEIN PHOSPHATASE CPPED1"/>
    <property type="match status" value="1"/>
</dbReference>
<dbReference type="RefSeq" id="WP_068360512.1">
    <property type="nucleotide sequence ID" value="NZ_CP019337.1"/>
</dbReference>
<dbReference type="GO" id="GO:0016787">
    <property type="term" value="F:hydrolase activity"/>
    <property type="evidence" value="ECO:0007669"/>
    <property type="project" value="InterPro"/>
</dbReference>
<reference evidence="3" key="1">
    <citation type="submission" date="2016-02" db="EMBL/GenBank/DDBJ databases">
        <title>Paenibacillus sp. LPB0068, isolated from Crassostrea gigas.</title>
        <authorList>
            <person name="Shin S.-K."/>
            <person name="Yi H."/>
        </authorList>
    </citation>
    <scope>NUCLEOTIDE SEQUENCE [LARGE SCALE GENOMIC DNA]</scope>
    <source>
        <strain evidence="3">KCTC 23969</strain>
    </source>
</reference>
<dbReference type="InterPro" id="IPR051918">
    <property type="entry name" value="STPP_CPPED1"/>
</dbReference>
<dbReference type="EMBL" id="LSFL01000031">
    <property type="protein sequence ID" value="OBY65270.1"/>
    <property type="molecule type" value="Genomic_DNA"/>
</dbReference>
<dbReference type="PANTHER" id="PTHR43143">
    <property type="entry name" value="METALLOPHOSPHOESTERASE, CALCINEURIN SUPERFAMILY"/>
    <property type="match status" value="1"/>
</dbReference>
<dbReference type="SUPFAM" id="SSF56300">
    <property type="entry name" value="Metallo-dependent phosphatases"/>
    <property type="match status" value="1"/>
</dbReference>
<dbReference type="STRING" id="996801.BW723_12580"/>
<dbReference type="Gene3D" id="3.60.21.10">
    <property type="match status" value="1"/>
</dbReference>
<name>A0A1B8U082_9FLAO</name>